<dbReference type="GO" id="GO:0071281">
    <property type="term" value="P:cellular response to iron ion"/>
    <property type="evidence" value="ECO:0007669"/>
    <property type="project" value="TreeGrafter"/>
</dbReference>
<dbReference type="Gene3D" id="3.40.50.1980">
    <property type="entry name" value="Nitrogenase molybdenum iron protein domain"/>
    <property type="match status" value="2"/>
</dbReference>
<name>A0A1B2HDV3_9PSEU</name>
<dbReference type="RefSeq" id="WP_065914285.1">
    <property type="nucleotide sequence ID" value="NZ_CP016793.1"/>
</dbReference>
<proteinExistence type="inferred from homology"/>
<dbReference type="OrthoDB" id="9812528at2"/>
<evidence type="ECO:0000256" key="2">
    <source>
        <dbReference type="SAM" id="SignalP"/>
    </source>
</evidence>
<protein>
    <submittedName>
        <fullName evidence="4">ABC transporter substrate-binding protein</fullName>
    </submittedName>
</protein>
<gene>
    <name evidence="4" type="ORF">BBK82_07055</name>
</gene>
<reference evidence="4 5" key="1">
    <citation type="submission" date="2016-07" db="EMBL/GenBank/DDBJ databases">
        <title>Complete genome sequence of the Lentzea guizhouensis DHS C013.</title>
        <authorList>
            <person name="Cao C."/>
        </authorList>
    </citation>
    <scope>NUCLEOTIDE SEQUENCE [LARGE SCALE GENOMIC DNA]</scope>
    <source>
        <strain evidence="4 5">DHS C013</strain>
    </source>
</reference>
<accession>A0A1B2HDV3</accession>
<evidence type="ECO:0000259" key="3">
    <source>
        <dbReference type="PROSITE" id="PS50983"/>
    </source>
</evidence>
<dbReference type="PANTHER" id="PTHR30535">
    <property type="entry name" value="VITAMIN B12-BINDING PROTEIN"/>
    <property type="match status" value="1"/>
</dbReference>
<evidence type="ECO:0000313" key="4">
    <source>
        <dbReference type="EMBL" id="ANZ35878.1"/>
    </source>
</evidence>
<feature type="domain" description="Fe/B12 periplasmic-binding" evidence="3">
    <location>
        <begin position="102"/>
        <end position="372"/>
    </location>
</feature>
<evidence type="ECO:0000256" key="1">
    <source>
        <dbReference type="ARBA" id="ARBA00008814"/>
    </source>
</evidence>
<feature type="chain" id="PRO_5008538094" evidence="2">
    <location>
        <begin position="24"/>
        <end position="386"/>
    </location>
</feature>
<comment type="similarity">
    <text evidence="1">Belongs to the bacterial solute-binding protein 8 family.</text>
</comment>
<dbReference type="Proteomes" id="UP000093053">
    <property type="component" value="Chromosome"/>
</dbReference>
<dbReference type="EMBL" id="CP016793">
    <property type="protein sequence ID" value="ANZ35878.1"/>
    <property type="molecule type" value="Genomic_DNA"/>
</dbReference>
<dbReference type="STRING" id="1586287.BBK82_07055"/>
<dbReference type="SUPFAM" id="SSF53807">
    <property type="entry name" value="Helical backbone' metal receptor"/>
    <property type="match status" value="1"/>
</dbReference>
<keyword evidence="5" id="KW-1185">Reference proteome</keyword>
<evidence type="ECO:0000313" key="5">
    <source>
        <dbReference type="Proteomes" id="UP000093053"/>
    </source>
</evidence>
<keyword evidence="2" id="KW-0732">Signal</keyword>
<dbReference type="AlphaFoldDB" id="A0A1B2HDV3"/>
<dbReference type="PANTHER" id="PTHR30535:SF34">
    <property type="entry name" value="MOLYBDATE-BINDING PROTEIN MOLA"/>
    <property type="match status" value="1"/>
</dbReference>
<dbReference type="InterPro" id="IPR050902">
    <property type="entry name" value="ABC_Transporter_SBP"/>
</dbReference>
<dbReference type="InterPro" id="IPR002491">
    <property type="entry name" value="ABC_transptr_periplasmic_BD"/>
</dbReference>
<organism evidence="4 5">
    <name type="scientific">Lentzea guizhouensis</name>
    <dbReference type="NCBI Taxonomy" id="1586287"/>
    <lineage>
        <taxon>Bacteria</taxon>
        <taxon>Bacillati</taxon>
        <taxon>Actinomycetota</taxon>
        <taxon>Actinomycetes</taxon>
        <taxon>Pseudonocardiales</taxon>
        <taxon>Pseudonocardiaceae</taxon>
        <taxon>Lentzea</taxon>
    </lineage>
</organism>
<dbReference type="PROSITE" id="PS51257">
    <property type="entry name" value="PROKAR_LIPOPROTEIN"/>
    <property type="match status" value="1"/>
</dbReference>
<dbReference type="KEGG" id="led:BBK82_07055"/>
<feature type="signal peptide" evidence="2">
    <location>
        <begin position="1"/>
        <end position="23"/>
    </location>
</feature>
<sequence length="386" mass="41514">MRLALSVLLLCTLVAGCATPLPAPSVSGNCVSEFDADRDYFPVKSTVKHAKNFSLRYEKSYQVLTVDQPFPNGKPETYVLLRCGAPRPDIAGAVVVETPIRSLYSGSTTHLPLLADLGRLDLLSGVESTSYVVSADARARIDAGKVTEYGANNTIDAEKVIVGTPDVVMTGGTDKPEYAALRNAGIPVIANAEWLEATPLGRAEWLKVMAALTGDEQKAGEVFDRIERDYQAVVAKAAGVQPKTEVLPGSLRQGAWNMPAGGSYAGTLLRDAGATYPWADSPNTGTLQLSYEEIYAKAGTIGVWLVDSPWQTLADARAADPRHEQLAAVGTGRVWTHNKVVGPQGGNDYWERGVTRPDLVLSDLVAIIHPQLMPGYETTFYRQVGR</sequence>
<dbReference type="PROSITE" id="PS50983">
    <property type="entry name" value="FE_B12_PBP"/>
    <property type="match status" value="1"/>
</dbReference>
<dbReference type="Pfam" id="PF01497">
    <property type="entry name" value="Peripla_BP_2"/>
    <property type="match status" value="1"/>
</dbReference>